<dbReference type="Gene3D" id="3.40.630.190">
    <property type="entry name" value="LCP protein"/>
    <property type="match status" value="1"/>
</dbReference>
<dbReference type="InterPro" id="IPR004474">
    <property type="entry name" value="LytR_CpsA_psr"/>
</dbReference>
<protein>
    <submittedName>
        <fullName evidence="7">LytR family transcriptional regulator</fullName>
    </submittedName>
</protein>
<dbReference type="RefSeq" id="WP_161919548.1">
    <property type="nucleotide sequence ID" value="NZ_JAACYS010000007.1"/>
</dbReference>
<accession>A0ABW9ZZV8</accession>
<organism evidence="7 8">
    <name type="scientific">Pallidibacillus pasinlerensis</name>
    <dbReference type="NCBI Taxonomy" id="2703818"/>
    <lineage>
        <taxon>Bacteria</taxon>
        <taxon>Bacillati</taxon>
        <taxon>Bacillota</taxon>
        <taxon>Bacilli</taxon>
        <taxon>Bacillales</taxon>
        <taxon>Bacillaceae</taxon>
        <taxon>Pallidibacillus</taxon>
    </lineage>
</organism>
<dbReference type="Pfam" id="PF03816">
    <property type="entry name" value="LytR_cpsA_psr"/>
    <property type="match status" value="1"/>
</dbReference>
<keyword evidence="2 5" id="KW-0812">Transmembrane</keyword>
<evidence type="ECO:0000313" key="8">
    <source>
        <dbReference type="Proteomes" id="UP000743899"/>
    </source>
</evidence>
<dbReference type="InterPro" id="IPR050922">
    <property type="entry name" value="LytR/CpsA/Psr_CW_biosynth"/>
</dbReference>
<dbReference type="EMBL" id="JAACYS010000007">
    <property type="protein sequence ID" value="NCU16711.1"/>
    <property type="molecule type" value="Genomic_DNA"/>
</dbReference>
<dbReference type="NCBIfam" id="TIGR00350">
    <property type="entry name" value="lytR_cpsA_psr"/>
    <property type="match status" value="1"/>
</dbReference>
<gene>
    <name evidence="7" type="ORF">GW534_02845</name>
</gene>
<dbReference type="PANTHER" id="PTHR33392:SF3">
    <property type="entry name" value="POLYISOPRENYL-TEICHOIC ACID--PEPTIDOGLYCAN TEICHOIC ACID TRANSFERASE TAGT"/>
    <property type="match status" value="1"/>
</dbReference>
<evidence type="ECO:0000256" key="1">
    <source>
        <dbReference type="ARBA" id="ARBA00006068"/>
    </source>
</evidence>
<evidence type="ECO:0000256" key="2">
    <source>
        <dbReference type="ARBA" id="ARBA00022692"/>
    </source>
</evidence>
<feature type="domain" description="Cell envelope-related transcriptional attenuator" evidence="6">
    <location>
        <begin position="91"/>
        <end position="237"/>
    </location>
</feature>
<name>A0ABW9ZZV8_9BACI</name>
<dbReference type="PANTHER" id="PTHR33392">
    <property type="entry name" value="POLYISOPRENYL-TEICHOIC ACID--PEPTIDOGLYCAN TEICHOIC ACID TRANSFERASE TAGU"/>
    <property type="match status" value="1"/>
</dbReference>
<comment type="similarity">
    <text evidence="1">Belongs to the LytR/CpsA/Psr (LCP) family.</text>
</comment>
<evidence type="ECO:0000256" key="3">
    <source>
        <dbReference type="ARBA" id="ARBA00022968"/>
    </source>
</evidence>
<keyword evidence="8" id="KW-1185">Reference proteome</keyword>
<reference evidence="7 8" key="1">
    <citation type="submission" date="2020-01" db="EMBL/GenBank/DDBJ databases">
        <title>A novel Bacillus sp. from Pasinler.</title>
        <authorList>
            <person name="Adiguzel A."/>
            <person name="Ay H."/>
            <person name="Baltaci M.O."/>
        </authorList>
    </citation>
    <scope>NUCLEOTIDE SEQUENCE [LARGE SCALE GENOMIC DNA]</scope>
    <source>
        <strain evidence="7 8">P1</strain>
    </source>
</reference>
<proteinExistence type="inferred from homology"/>
<keyword evidence="3" id="KW-0735">Signal-anchor</keyword>
<keyword evidence="4 5" id="KW-1133">Transmembrane helix</keyword>
<keyword evidence="5" id="KW-0472">Membrane</keyword>
<evidence type="ECO:0000256" key="5">
    <source>
        <dbReference type="SAM" id="Phobius"/>
    </source>
</evidence>
<evidence type="ECO:0000256" key="4">
    <source>
        <dbReference type="ARBA" id="ARBA00022989"/>
    </source>
</evidence>
<evidence type="ECO:0000313" key="7">
    <source>
        <dbReference type="EMBL" id="NCU16711.1"/>
    </source>
</evidence>
<feature type="transmembrane region" description="Helical" evidence="5">
    <location>
        <begin position="20"/>
        <end position="41"/>
    </location>
</feature>
<dbReference type="Proteomes" id="UP000743899">
    <property type="component" value="Unassembled WGS sequence"/>
</dbReference>
<comment type="caution">
    <text evidence="7">The sequence shown here is derived from an EMBL/GenBank/DDBJ whole genome shotgun (WGS) entry which is preliminary data.</text>
</comment>
<evidence type="ECO:0000259" key="6">
    <source>
        <dbReference type="Pfam" id="PF03816"/>
    </source>
</evidence>
<sequence length="330" mass="37435">MEENSRLRNRRKKKSKKKWYVITPILIILVAVLLYVGNLALKAMNVTNEAHQELTRGEKSEKRVKPVYPGKDNFSVLFIGVDERSGETNSRSDVLLLATFNKNDHTVKLLSIPRDSRVEIPGYKPQKINNAHYFGGADLAVETVEELLDIPVDYYVKLNFNAFMDIVDALDGVTVDVPFTFTEKNSKNKVITLYEGRRTLDGEEALAYVRMRKQDPRGDFGRNDRQKEVVAAIIKKAGTLSSITKYGDVLESLDDNLATNLTFQNIVALHPYAKSISDIEHLKLSGEDLYLDSVYYYSIDEDSIMENSEILKEHLEISTTDTALDFELEG</sequence>